<reference evidence="3 4" key="1">
    <citation type="journal article" date="2019" name="Front. Genet.">
        <title>Whole-Genome Sequencing of the Opportunistic Yeast Pathogen Candida inconspicua Uncovers Its Hybrid Origin.</title>
        <authorList>
            <person name="Mixao V."/>
            <person name="Hansen A.P."/>
            <person name="Saus E."/>
            <person name="Boekhout T."/>
            <person name="Lass-Florl C."/>
            <person name="Gabaldon T."/>
        </authorList>
    </citation>
    <scope>NUCLEOTIDE SEQUENCE [LARGE SCALE GENOMIC DNA]</scope>
    <source>
        <strain evidence="3 4">CBS 180</strain>
    </source>
</reference>
<dbReference type="Pfam" id="PF01648">
    <property type="entry name" value="ACPS"/>
    <property type="match status" value="1"/>
</dbReference>
<comment type="caution">
    <text evidence="3">The sequence shown here is derived from an EMBL/GenBank/DDBJ whole genome shotgun (WGS) entry which is preliminary data.</text>
</comment>
<dbReference type="STRING" id="52247.A0A4T0WYW3"/>
<dbReference type="GO" id="GO:0000287">
    <property type="term" value="F:magnesium ion binding"/>
    <property type="evidence" value="ECO:0007669"/>
    <property type="project" value="InterPro"/>
</dbReference>
<keyword evidence="1" id="KW-0808">Transferase</keyword>
<dbReference type="EMBL" id="SELW01000551">
    <property type="protein sequence ID" value="TID21928.1"/>
    <property type="molecule type" value="Genomic_DNA"/>
</dbReference>
<dbReference type="InterPro" id="IPR037143">
    <property type="entry name" value="4-PPantetheinyl_Trfase_dom_sf"/>
</dbReference>
<evidence type="ECO:0000313" key="3">
    <source>
        <dbReference type="EMBL" id="TID21928.1"/>
    </source>
</evidence>
<gene>
    <name evidence="3" type="ORF">CANINC_003412</name>
</gene>
<evidence type="ECO:0000259" key="2">
    <source>
        <dbReference type="Pfam" id="PF01648"/>
    </source>
</evidence>
<protein>
    <recommendedName>
        <fullName evidence="2">4'-phosphopantetheinyl transferase domain-containing protein</fullName>
    </recommendedName>
</protein>
<dbReference type="OrthoDB" id="15433at2759"/>
<evidence type="ECO:0000313" key="4">
    <source>
        <dbReference type="Proteomes" id="UP000307173"/>
    </source>
</evidence>
<proteinExistence type="predicted"/>
<dbReference type="Gene3D" id="3.90.470.20">
    <property type="entry name" value="4'-phosphopantetheinyl transferase domain"/>
    <property type="match status" value="1"/>
</dbReference>
<dbReference type="InterPro" id="IPR008278">
    <property type="entry name" value="4-PPantetheinyl_Trfase_dom"/>
</dbReference>
<dbReference type="Proteomes" id="UP000307173">
    <property type="component" value="Unassembled WGS sequence"/>
</dbReference>
<name>A0A4T0WYW3_9ASCO</name>
<accession>A0A4T0WYW3</accession>
<feature type="domain" description="4'-phosphopantetheinyl transferase" evidence="2">
    <location>
        <begin position="12"/>
        <end position="133"/>
    </location>
</feature>
<organism evidence="3 4">
    <name type="scientific">Pichia inconspicua</name>
    <dbReference type="NCBI Taxonomy" id="52247"/>
    <lineage>
        <taxon>Eukaryota</taxon>
        <taxon>Fungi</taxon>
        <taxon>Dikarya</taxon>
        <taxon>Ascomycota</taxon>
        <taxon>Saccharomycotina</taxon>
        <taxon>Pichiomycetes</taxon>
        <taxon>Pichiales</taxon>
        <taxon>Pichiaceae</taxon>
        <taxon>Pichia</taxon>
    </lineage>
</organism>
<dbReference type="AlphaFoldDB" id="A0A4T0WYW3"/>
<keyword evidence="4" id="KW-1185">Reference proteome</keyword>
<dbReference type="SUPFAM" id="SSF56214">
    <property type="entry name" value="4'-phosphopantetheinyl transferase"/>
    <property type="match status" value="1"/>
</dbReference>
<sequence>MQNLSPMNRVISIGTDLHRFSRVENILKKNGPLISFKTKRFADRVLNPIHEKPLFQTYVQNNDILKCSRLLSTSWCVKEAIYKTLDDVEQANFSMSHWYKISDERGRPIIGNNDSIVKDKFLCSISHDGDLITAFVLRIGQ</sequence>
<dbReference type="GO" id="GO:0008897">
    <property type="term" value="F:holo-[acyl-carrier-protein] synthase activity"/>
    <property type="evidence" value="ECO:0007669"/>
    <property type="project" value="InterPro"/>
</dbReference>
<evidence type="ECO:0000256" key="1">
    <source>
        <dbReference type="ARBA" id="ARBA00022679"/>
    </source>
</evidence>